<reference evidence="3" key="1">
    <citation type="submission" date="2023-04" db="EMBL/GenBank/DDBJ databases">
        <title>Black Yeasts Isolated from many extreme environments.</title>
        <authorList>
            <person name="Coleine C."/>
            <person name="Stajich J.E."/>
            <person name="Selbmann L."/>
        </authorList>
    </citation>
    <scope>NUCLEOTIDE SEQUENCE</scope>
    <source>
        <strain evidence="3">CCFEE 5312</strain>
    </source>
</reference>
<protein>
    <recommendedName>
        <fullName evidence="5">Ubiquitination network signaling protein</fullName>
    </recommendedName>
</protein>
<evidence type="ECO:0000256" key="1">
    <source>
        <dbReference type="SAM" id="MobiDB-lite"/>
    </source>
</evidence>
<proteinExistence type="predicted"/>
<feature type="compositionally biased region" description="Basic and acidic residues" evidence="1">
    <location>
        <begin position="772"/>
        <end position="805"/>
    </location>
</feature>
<feature type="compositionally biased region" description="Basic and acidic residues" evidence="1">
    <location>
        <begin position="94"/>
        <end position="110"/>
    </location>
</feature>
<dbReference type="AlphaFoldDB" id="A0AAJ0DR12"/>
<feature type="transmembrane region" description="Helical" evidence="2">
    <location>
        <begin position="211"/>
        <end position="234"/>
    </location>
</feature>
<dbReference type="EMBL" id="JAWDJX010000010">
    <property type="protein sequence ID" value="KAK3054935.1"/>
    <property type="molecule type" value="Genomic_DNA"/>
</dbReference>
<feature type="compositionally biased region" description="Polar residues" evidence="1">
    <location>
        <begin position="595"/>
        <end position="608"/>
    </location>
</feature>
<feature type="region of interest" description="Disordered" evidence="1">
    <location>
        <begin position="951"/>
        <end position="1017"/>
    </location>
</feature>
<keyword evidence="4" id="KW-1185">Reference proteome</keyword>
<keyword evidence="2" id="KW-0472">Membrane</keyword>
<evidence type="ECO:0000313" key="4">
    <source>
        <dbReference type="Proteomes" id="UP001271007"/>
    </source>
</evidence>
<feature type="region of interest" description="Disordered" evidence="1">
    <location>
        <begin position="385"/>
        <end position="434"/>
    </location>
</feature>
<feature type="compositionally biased region" description="Basic and acidic residues" evidence="1">
    <location>
        <begin position="408"/>
        <end position="419"/>
    </location>
</feature>
<feature type="transmembrane region" description="Helical" evidence="2">
    <location>
        <begin position="176"/>
        <end position="199"/>
    </location>
</feature>
<feature type="region of interest" description="Disordered" evidence="1">
    <location>
        <begin position="754"/>
        <end position="805"/>
    </location>
</feature>
<evidence type="ECO:0000313" key="3">
    <source>
        <dbReference type="EMBL" id="KAK3054935.1"/>
    </source>
</evidence>
<dbReference type="Proteomes" id="UP001271007">
    <property type="component" value="Unassembled WGS sequence"/>
</dbReference>
<feature type="region of interest" description="Disordered" evidence="1">
    <location>
        <begin position="630"/>
        <end position="675"/>
    </location>
</feature>
<keyword evidence="2" id="KW-1133">Transmembrane helix</keyword>
<organism evidence="3 4">
    <name type="scientific">Extremus antarcticus</name>
    <dbReference type="NCBI Taxonomy" id="702011"/>
    <lineage>
        <taxon>Eukaryota</taxon>
        <taxon>Fungi</taxon>
        <taxon>Dikarya</taxon>
        <taxon>Ascomycota</taxon>
        <taxon>Pezizomycotina</taxon>
        <taxon>Dothideomycetes</taxon>
        <taxon>Dothideomycetidae</taxon>
        <taxon>Mycosphaerellales</taxon>
        <taxon>Extremaceae</taxon>
        <taxon>Extremus</taxon>
    </lineage>
</organism>
<feature type="compositionally biased region" description="Low complexity" evidence="1">
    <location>
        <begin position="53"/>
        <end position="68"/>
    </location>
</feature>
<comment type="caution">
    <text evidence="3">The sequence shown here is derived from an EMBL/GenBank/DDBJ whole genome shotgun (WGS) entry which is preliminary data.</text>
</comment>
<accession>A0AAJ0DR12</accession>
<feature type="transmembrane region" description="Helical" evidence="2">
    <location>
        <begin position="151"/>
        <end position="170"/>
    </location>
</feature>
<feature type="region of interest" description="Disordered" evidence="1">
    <location>
        <begin position="1"/>
        <end position="110"/>
    </location>
</feature>
<feature type="region of interest" description="Disordered" evidence="1">
    <location>
        <begin position="595"/>
        <end position="615"/>
    </location>
</feature>
<sequence length="1017" mass="110001">MPPKSKARGNAANQHDKRHESGLAAPGKRVTKKQSHGHLNGQLEGKAVPAVQPAAHPSSSSGVSPSPALVRSPESLEAAAPQTTFQDHAAPRNCAERDRTYSDASFDEARPGADMADLHDAISPTTEAPPPEFKYPVPPQSGSTLSSLKTILAYYPLADAISILILLLSLPPTLVLVIQTLFALLTFVPPTTSISFSTLPNIKEVFYSPNLGYPALATIMIVDLLFWGCWLPVWKPIQGVFLDLSQAVIAVSLSGAAASTGGPTYSIATTTTIVCLVHLLRYQAIHLSVLDYLRSVIHKTGIGVQLDVPSFATNYVSFSGIDRGWFHTVIRTILGIHIVSQGVTTWVRRSLVKANEQSASLPAITREDTGPTAGVDFNSRAGVTFGELNQHGPTAASTDGRPPGPSPARRDSRPRESNTKKKRKEANQVRSQQPLWAAIASTKVTFVKEMEQRDAVEDAREASRMRENTINNITSNTTTSTARFWIRDVRDTEIFFSAQLATNATIESGESLEEGSGVGAGIDKSKPFYITINGATWSSTRIVSASPDDDSSHLKGVNFEGEIFGLAPYSNYRCELVSIASQQPLCSLNIITQPAPSPEQAVSTSAPPQHQALRPSSPITTLKQSIQAAEAKLNETRNRGKKSKKDQRAGHADVKREINTLKSKLESSGGTDDKQERRLQQINQHKAQADDAAADFKTRLAALGEVPKDQLAEYEVKRSNHQSATNAKRNATRELDNCKAGADRELSAMRSEIQQTGSKREKLAARNSQRSQDLEKLREKQKADMTAKQRREYDREQIKHHREQERSSILDLLNGLDNELQTYAIKTRHAYQQIAGPDSWTSAQPPPYPGYSSPPTPENFISGMTNGSLGSPHANGFPMVGQQPFHSPFHSAQASLSNTHAIAPRGRSSSMLSQYSGFTDNGEEYNFAPEQARHQNSFPMATSVSAGAVMQVHDDRKESEGSGSASLANGSTGSNSPRPDAWPFVPGKNASAVGVIGPPGKTRAPQSPAHASLGSGR</sequence>
<evidence type="ECO:0000256" key="2">
    <source>
        <dbReference type="SAM" id="Phobius"/>
    </source>
</evidence>
<feature type="region of interest" description="Disordered" evidence="1">
    <location>
        <begin position="716"/>
        <end position="736"/>
    </location>
</feature>
<feature type="compositionally biased region" description="Polar residues" evidence="1">
    <location>
        <begin position="961"/>
        <end position="977"/>
    </location>
</feature>
<feature type="compositionally biased region" description="Basic and acidic residues" evidence="1">
    <location>
        <begin position="646"/>
        <end position="675"/>
    </location>
</feature>
<gene>
    <name evidence="3" type="ORF">LTR09_004094</name>
</gene>
<evidence type="ECO:0008006" key="5">
    <source>
        <dbReference type="Google" id="ProtNLM"/>
    </source>
</evidence>
<name>A0AAJ0DR12_9PEZI</name>
<keyword evidence="2" id="KW-0812">Transmembrane</keyword>